<reference evidence="3 4" key="1">
    <citation type="submission" date="2019-09" db="EMBL/GenBank/DDBJ databases">
        <title>Phylogeny of genus Pseudoclavibacter and closely related genus.</title>
        <authorList>
            <person name="Li Y."/>
        </authorList>
    </citation>
    <scope>NUCLEOTIDE SEQUENCE [LARGE SCALE GENOMIC DNA]</scope>
    <source>
        <strain evidence="3 4">DSM 23821</strain>
    </source>
</reference>
<accession>A0A7J5BMT1</accession>
<feature type="transmembrane region" description="Helical" evidence="1">
    <location>
        <begin position="256"/>
        <end position="278"/>
    </location>
</feature>
<organism evidence="3 4">
    <name type="scientific">Pseudoclavibacter chungangensis</name>
    <dbReference type="NCBI Taxonomy" id="587635"/>
    <lineage>
        <taxon>Bacteria</taxon>
        <taxon>Bacillati</taxon>
        <taxon>Actinomycetota</taxon>
        <taxon>Actinomycetes</taxon>
        <taxon>Micrococcales</taxon>
        <taxon>Microbacteriaceae</taxon>
        <taxon>Pseudoclavibacter</taxon>
    </lineage>
</organism>
<feature type="transmembrane region" description="Helical" evidence="1">
    <location>
        <begin position="332"/>
        <end position="356"/>
    </location>
</feature>
<evidence type="ECO:0000256" key="1">
    <source>
        <dbReference type="SAM" id="Phobius"/>
    </source>
</evidence>
<feature type="transmembrane region" description="Helical" evidence="1">
    <location>
        <begin position="25"/>
        <end position="44"/>
    </location>
</feature>
<dbReference type="EMBL" id="WBJZ01000026">
    <property type="protein sequence ID" value="KAB1652980.1"/>
    <property type="molecule type" value="Genomic_DNA"/>
</dbReference>
<dbReference type="AlphaFoldDB" id="A0A7J5BMT1"/>
<feature type="transmembrane region" description="Helical" evidence="1">
    <location>
        <begin position="156"/>
        <end position="176"/>
    </location>
</feature>
<keyword evidence="1" id="KW-0812">Transmembrane</keyword>
<name>A0A7J5BMT1_9MICO</name>
<feature type="domain" description="DUF418" evidence="2">
    <location>
        <begin position="236"/>
        <end position="399"/>
    </location>
</feature>
<dbReference type="InterPro" id="IPR052529">
    <property type="entry name" value="Bact_Transport_Assoc"/>
</dbReference>
<feature type="transmembrane region" description="Helical" evidence="1">
    <location>
        <begin position="209"/>
        <end position="235"/>
    </location>
</feature>
<proteinExistence type="predicted"/>
<feature type="transmembrane region" description="Helical" evidence="1">
    <location>
        <begin position="362"/>
        <end position="380"/>
    </location>
</feature>
<dbReference type="OrthoDB" id="2388539at2"/>
<dbReference type="InterPro" id="IPR007349">
    <property type="entry name" value="DUF418"/>
</dbReference>
<feature type="transmembrane region" description="Helical" evidence="1">
    <location>
        <begin position="133"/>
        <end position="149"/>
    </location>
</feature>
<dbReference type="Pfam" id="PF04235">
    <property type="entry name" value="DUF418"/>
    <property type="match status" value="1"/>
</dbReference>
<keyword evidence="1" id="KW-1133">Transmembrane helix</keyword>
<gene>
    <name evidence="3" type="ORF">F8O01_15975</name>
</gene>
<dbReference type="PANTHER" id="PTHR30590:SF2">
    <property type="entry name" value="INNER MEMBRANE PROTEIN"/>
    <property type="match status" value="1"/>
</dbReference>
<keyword evidence="1" id="KW-0472">Membrane</keyword>
<evidence type="ECO:0000313" key="4">
    <source>
        <dbReference type="Proteomes" id="UP000467240"/>
    </source>
</evidence>
<comment type="caution">
    <text evidence="3">The sequence shown here is derived from an EMBL/GenBank/DDBJ whole genome shotgun (WGS) entry which is preliminary data.</text>
</comment>
<protein>
    <submittedName>
        <fullName evidence="3">DUF418 domain-containing protein</fullName>
    </submittedName>
</protein>
<feature type="transmembrane region" description="Helical" evidence="1">
    <location>
        <begin position="64"/>
        <end position="90"/>
    </location>
</feature>
<dbReference type="PANTHER" id="PTHR30590">
    <property type="entry name" value="INNER MEMBRANE PROTEIN"/>
    <property type="match status" value="1"/>
</dbReference>
<sequence length="409" mass="43953">MPTETPTSDSHRTASARERAIAPDLARGLMLLLIALANVSWFLYDRPVAMTSAHELGADGLDLVWQSIAIIAIDGRSYPLFAFLFGYGIWQLYSRQLAQGRDERDARRLLQRRHLWLVAFGFVNAALLWYGDILGAYGLVGLVVVWLFLRRRTTTLLVWCAAVTAAIAAFAMLSHVGGILTPADAVGTIEPSTNPSAVASYPESLVDRLLLWLPLTFLQGIFGGVVPVALLLGIVAARSRILEEPVAHRALLARTALIGIPIGWIGGLPALLLQAGVWDVMPWTAAGTSMLTGLFGGIGYAALFGLVAARFTSDRRPGPVAGALVAVGKRSLSMYLLQSVLFAIPLCAWGFGLGAVLPQWQAALYAVGVWLVGLVIAALLERAGARGPAERLLRRLAYRPDDRTATPVS</sequence>
<evidence type="ECO:0000313" key="3">
    <source>
        <dbReference type="EMBL" id="KAB1652980.1"/>
    </source>
</evidence>
<dbReference type="RefSeq" id="WP_158041912.1">
    <property type="nucleotide sequence ID" value="NZ_JACCFV010000001.1"/>
</dbReference>
<feature type="transmembrane region" description="Helical" evidence="1">
    <location>
        <begin position="290"/>
        <end position="311"/>
    </location>
</feature>
<keyword evidence="4" id="KW-1185">Reference proteome</keyword>
<evidence type="ECO:0000259" key="2">
    <source>
        <dbReference type="Pfam" id="PF04235"/>
    </source>
</evidence>
<dbReference type="Proteomes" id="UP000467240">
    <property type="component" value="Unassembled WGS sequence"/>
</dbReference>